<feature type="compositionally biased region" description="Basic residues" evidence="1">
    <location>
        <begin position="399"/>
        <end position="409"/>
    </location>
</feature>
<dbReference type="OrthoDB" id="5953249at2759"/>
<proteinExistence type="predicted"/>
<dbReference type="InterPro" id="IPR012337">
    <property type="entry name" value="RNaseH-like_sf"/>
</dbReference>
<dbReference type="Proteomes" id="UP000572817">
    <property type="component" value="Unassembled WGS sequence"/>
</dbReference>
<sequence length="420" mass="46753">MRGAHHVGAIYTTSARIRLFPSPKGPPFQPAPPSFLPRRMRSGHGKPGSQQPGLAKEMQACHPPTLLPPAMGGMLQPVSPPSTPPVPPALSLLRQYLGIEEKTNGIFSSATSLDPVFVCIDVEAFESDQSKITEFGIATFDSRELTGIAPSSLSELLCKIETRHFIINENKRLVNKRHVKGCPDKFQFGSSHIVPSSKMKSILKQTFIMKDTSAPNSDKQRCRNIIFVGHELGGDINYMRRFGFRLDDRPEVIGRLDSRVIAGAMGLPENLEKLQFALGGKPEYLHNAGNDARYTLESAFLMALYGCALPEPPTMEEARQLMLKIKAERKIKEEEHNRLQLELSEKLKKIAKKLQGTEKQNDERPQESTDGNVKKDAKVSKSKASKPKTVKPTEEVIRAKARTKRRRSATKKERQAEGLD</sequence>
<evidence type="ECO:0000313" key="3">
    <source>
        <dbReference type="EMBL" id="KAF4310020.1"/>
    </source>
</evidence>
<comment type="caution">
    <text evidence="3">The sequence shown here is derived from an EMBL/GenBank/DDBJ whole genome shotgun (WGS) entry which is preliminary data.</text>
</comment>
<evidence type="ECO:0000256" key="1">
    <source>
        <dbReference type="SAM" id="MobiDB-lite"/>
    </source>
</evidence>
<dbReference type="AlphaFoldDB" id="A0A8H4IZ13"/>
<feature type="compositionally biased region" description="Basic residues" evidence="1">
    <location>
        <begin position="380"/>
        <end position="389"/>
    </location>
</feature>
<dbReference type="SUPFAM" id="SSF53098">
    <property type="entry name" value="Ribonuclease H-like"/>
    <property type="match status" value="1"/>
</dbReference>
<dbReference type="GO" id="GO:0005634">
    <property type="term" value="C:nucleus"/>
    <property type="evidence" value="ECO:0007669"/>
    <property type="project" value="TreeGrafter"/>
</dbReference>
<feature type="region of interest" description="Disordered" evidence="1">
    <location>
        <begin position="21"/>
        <end position="55"/>
    </location>
</feature>
<gene>
    <name evidence="3" type="ORF">GTA08_BOTSDO01913</name>
</gene>
<feature type="compositionally biased region" description="Basic and acidic residues" evidence="1">
    <location>
        <begin position="410"/>
        <end position="420"/>
    </location>
</feature>
<feature type="region of interest" description="Disordered" evidence="1">
    <location>
        <begin position="353"/>
        <end position="420"/>
    </location>
</feature>
<keyword evidence="4" id="KW-1185">Reference proteome</keyword>
<evidence type="ECO:0000313" key="4">
    <source>
        <dbReference type="Proteomes" id="UP000572817"/>
    </source>
</evidence>
<feature type="compositionally biased region" description="Pro residues" evidence="1">
    <location>
        <begin position="23"/>
        <end position="35"/>
    </location>
</feature>
<feature type="domain" description="Gfd2/YDR514C-like C-terminal" evidence="2">
    <location>
        <begin position="116"/>
        <end position="301"/>
    </location>
</feature>
<protein>
    <recommendedName>
        <fullName evidence="2">Gfd2/YDR514C-like C-terminal domain-containing protein</fullName>
    </recommendedName>
</protein>
<feature type="compositionally biased region" description="Basic and acidic residues" evidence="1">
    <location>
        <begin position="355"/>
        <end position="379"/>
    </location>
</feature>
<dbReference type="Pfam" id="PF21762">
    <property type="entry name" value="DEDDh_C"/>
    <property type="match status" value="1"/>
</dbReference>
<dbReference type="PANTHER" id="PTHR28083">
    <property type="entry name" value="GOOD FOR FULL DBP5 ACTIVITY PROTEIN 2"/>
    <property type="match status" value="1"/>
</dbReference>
<organism evidence="3 4">
    <name type="scientific">Botryosphaeria dothidea</name>
    <dbReference type="NCBI Taxonomy" id="55169"/>
    <lineage>
        <taxon>Eukaryota</taxon>
        <taxon>Fungi</taxon>
        <taxon>Dikarya</taxon>
        <taxon>Ascomycota</taxon>
        <taxon>Pezizomycotina</taxon>
        <taxon>Dothideomycetes</taxon>
        <taxon>Dothideomycetes incertae sedis</taxon>
        <taxon>Botryosphaeriales</taxon>
        <taxon>Botryosphaeriaceae</taxon>
        <taxon>Botryosphaeria</taxon>
    </lineage>
</organism>
<dbReference type="InterPro" id="IPR048519">
    <property type="entry name" value="Gfd2/YDR514C-like_C"/>
</dbReference>
<dbReference type="PANTHER" id="PTHR28083:SF1">
    <property type="entry name" value="GOOD FOR FULL DBP5 ACTIVITY PROTEIN 2"/>
    <property type="match status" value="1"/>
</dbReference>
<dbReference type="EMBL" id="WWBZ02000016">
    <property type="protein sequence ID" value="KAF4310020.1"/>
    <property type="molecule type" value="Genomic_DNA"/>
</dbReference>
<reference evidence="3" key="1">
    <citation type="submission" date="2020-04" db="EMBL/GenBank/DDBJ databases">
        <title>Genome Assembly and Annotation of Botryosphaeria dothidea sdau 11-99, a Latent Pathogen of Apple Fruit Ring Rot in China.</title>
        <authorList>
            <person name="Yu C."/>
            <person name="Diao Y."/>
            <person name="Lu Q."/>
            <person name="Zhao J."/>
            <person name="Cui S."/>
            <person name="Peng C."/>
            <person name="He B."/>
            <person name="Liu H."/>
        </authorList>
    </citation>
    <scope>NUCLEOTIDE SEQUENCE [LARGE SCALE GENOMIC DNA]</scope>
    <source>
        <strain evidence="3">Sdau11-99</strain>
    </source>
</reference>
<dbReference type="Gene3D" id="3.30.420.10">
    <property type="entry name" value="Ribonuclease H-like superfamily/Ribonuclease H"/>
    <property type="match status" value="1"/>
</dbReference>
<name>A0A8H4IZ13_9PEZI</name>
<dbReference type="InterPro" id="IPR040151">
    <property type="entry name" value="Gfd2/YDR514C-like"/>
</dbReference>
<accession>A0A8H4IZ13</accession>
<dbReference type="GO" id="GO:0003676">
    <property type="term" value="F:nucleic acid binding"/>
    <property type="evidence" value="ECO:0007669"/>
    <property type="project" value="InterPro"/>
</dbReference>
<dbReference type="InterPro" id="IPR036397">
    <property type="entry name" value="RNaseH_sf"/>
</dbReference>
<evidence type="ECO:0000259" key="2">
    <source>
        <dbReference type="Pfam" id="PF21762"/>
    </source>
</evidence>